<proteinExistence type="predicted"/>
<dbReference type="Proteomes" id="UP001642720">
    <property type="component" value="Unassembled WGS sequence"/>
</dbReference>
<name>A0ABY2HA15_9HYPO</name>
<reference evidence="2 3" key="1">
    <citation type="submission" date="2018-01" db="EMBL/GenBank/DDBJ databases">
        <title>Genome characterization of the sugarcane-associated fungus Trichoderma ghanense CCMA-1212 and their application in lignocelulose bioconversion.</title>
        <authorList>
            <person name="Steindorff A.S."/>
            <person name="Mendes T.D."/>
            <person name="Vilela E.S.D."/>
            <person name="Rodrigues D.S."/>
            <person name="Formighieri E.F."/>
            <person name="Melo I.S."/>
            <person name="Favaro L.C.L."/>
        </authorList>
    </citation>
    <scope>NUCLEOTIDE SEQUENCE [LARGE SCALE GENOMIC DNA]</scope>
    <source>
        <strain evidence="2 3">CCMA-1212</strain>
    </source>
</reference>
<organism evidence="2 3">
    <name type="scientific">Trichoderma ghanense</name>
    <dbReference type="NCBI Taxonomy" id="65468"/>
    <lineage>
        <taxon>Eukaryota</taxon>
        <taxon>Fungi</taxon>
        <taxon>Dikarya</taxon>
        <taxon>Ascomycota</taxon>
        <taxon>Pezizomycotina</taxon>
        <taxon>Sordariomycetes</taxon>
        <taxon>Hypocreomycetidae</taxon>
        <taxon>Hypocreales</taxon>
        <taxon>Hypocreaceae</taxon>
        <taxon>Trichoderma</taxon>
    </lineage>
</organism>
<protein>
    <submittedName>
        <fullName evidence="2">Uncharacterized protein</fullName>
    </submittedName>
</protein>
<evidence type="ECO:0000256" key="1">
    <source>
        <dbReference type="SAM" id="MobiDB-lite"/>
    </source>
</evidence>
<comment type="caution">
    <text evidence="2">The sequence shown here is derived from an EMBL/GenBank/DDBJ whole genome shotgun (WGS) entry which is preliminary data.</text>
</comment>
<keyword evidence="3" id="KW-1185">Reference proteome</keyword>
<dbReference type="EMBL" id="PPTA01000004">
    <property type="protein sequence ID" value="TFB04526.1"/>
    <property type="molecule type" value="Genomic_DNA"/>
</dbReference>
<dbReference type="RefSeq" id="XP_073560727.1">
    <property type="nucleotide sequence ID" value="XM_073701230.1"/>
</dbReference>
<gene>
    <name evidence="2" type="ORF">CCMA1212_003901</name>
</gene>
<accession>A0ABY2HA15</accession>
<feature type="region of interest" description="Disordered" evidence="1">
    <location>
        <begin position="22"/>
        <end position="54"/>
    </location>
</feature>
<sequence length="109" mass="11862">MVAHAKATTSLSSPHCLFRSPVSGLGPTDSDIRSNHTPPRRSIPWLRGRRNTGHGNTPYACVFKCLRPCALPLRRTESIFVSTTTASLYYSAPGSATMQVPCSWCLAVQ</sequence>
<dbReference type="GeneID" id="300575680"/>
<evidence type="ECO:0000313" key="2">
    <source>
        <dbReference type="EMBL" id="TFB04526.1"/>
    </source>
</evidence>
<evidence type="ECO:0000313" key="3">
    <source>
        <dbReference type="Proteomes" id="UP001642720"/>
    </source>
</evidence>